<accession>A0A376H7G2</accession>
<evidence type="ECO:0000313" key="3">
    <source>
        <dbReference type="Proteomes" id="UP000254807"/>
    </source>
</evidence>
<evidence type="ECO:0000259" key="1">
    <source>
        <dbReference type="Pfam" id="PF03819"/>
    </source>
</evidence>
<dbReference type="InterPro" id="IPR047046">
    <property type="entry name" value="YpjD/YvdC"/>
</dbReference>
<dbReference type="SUPFAM" id="SSF101386">
    <property type="entry name" value="all-alpha NTP pyrophosphatases"/>
    <property type="match status" value="1"/>
</dbReference>
<dbReference type="Gene3D" id="1.10.287.1080">
    <property type="entry name" value="MazG-like"/>
    <property type="match status" value="1"/>
</dbReference>
<name>A0A376H7G2_ENTGA</name>
<dbReference type="RefSeq" id="WP_060813839.1">
    <property type="nucleotide sequence ID" value="NZ_JAJGOJ010000001.1"/>
</dbReference>
<dbReference type="CDD" id="cd11523">
    <property type="entry name" value="NTP-PPase"/>
    <property type="match status" value="1"/>
</dbReference>
<dbReference type="EMBL" id="UFYW01000001">
    <property type="protein sequence ID" value="STD84755.1"/>
    <property type="molecule type" value="Genomic_DNA"/>
</dbReference>
<dbReference type="Pfam" id="PF03819">
    <property type="entry name" value="MazG"/>
    <property type="match status" value="1"/>
</dbReference>
<dbReference type="OrthoDB" id="2418132at2"/>
<dbReference type="PIRSF" id="PIRSF036521">
    <property type="entry name" value="UCP036521_pph"/>
    <property type="match status" value="1"/>
</dbReference>
<dbReference type="PANTHER" id="PTHR42692">
    <property type="entry name" value="NUCLEOTIDE PYROPHOSPHOHYDROLASE"/>
    <property type="match status" value="1"/>
</dbReference>
<feature type="domain" description="NTP pyrophosphohydrolase MazG-like" evidence="1">
    <location>
        <begin position="30"/>
        <end position="104"/>
    </location>
</feature>
<dbReference type="Proteomes" id="UP000254807">
    <property type="component" value="Unassembled WGS sequence"/>
</dbReference>
<gene>
    <name evidence="2" type="ORF">NCTC12360_03302</name>
</gene>
<dbReference type="AlphaFoldDB" id="A0A376H7G2"/>
<dbReference type="PANTHER" id="PTHR42692:SF2">
    <property type="entry name" value="IG HYPOTHETICAL 16995"/>
    <property type="match status" value="1"/>
</dbReference>
<sequence>MKINEYNSWVIDFYKKRNWYQYDSFIRVGFLTEEVGELSRAIRGVEIGRDRPDESAKDQAYYRENLMEELGDVFDNVLILADKYDIALEDIMSHHKAKLEERFKEEG</sequence>
<proteinExistence type="predicted"/>
<evidence type="ECO:0000313" key="2">
    <source>
        <dbReference type="EMBL" id="STD84755.1"/>
    </source>
</evidence>
<dbReference type="InterPro" id="IPR004518">
    <property type="entry name" value="MazG-like_dom"/>
</dbReference>
<protein>
    <submittedName>
        <fullName evidence="2">Predicted pyrophosphatase</fullName>
    </submittedName>
</protein>
<keyword evidence="3" id="KW-1185">Reference proteome</keyword>
<organism evidence="2 3">
    <name type="scientific">Enterococcus gallinarum</name>
    <dbReference type="NCBI Taxonomy" id="1353"/>
    <lineage>
        <taxon>Bacteria</taxon>
        <taxon>Bacillati</taxon>
        <taxon>Bacillota</taxon>
        <taxon>Bacilli</taxon>
        <taxon>Lactobacillales</taxon>
        <taxon>Enterococcaceae</taxon>
        <taxon>Enterococcus</taxon>
    </lineage>
</organism>
<reference evidence="2 3" key="1">
    <citation type="submission" date="2018-06" db="EMBL/GenBank/DDBJ databases">
        <authorList>
            <consortium name="Pathogen Informatics"/>
            <person name="Doyle S."/>
        </authorList>
    </citation>
    <scope>NUCLEOTIDE SEQUENCE [LARGE SCALE GENOMIC DNA]</scope>
    <source>
        <strain evidence="2 3">NCTC12360</strain>
    </source>
</reference>
<dbReference type="InterPro" id="IPR011411">
    <property type="entry name" value="MazG-related_YvdC"/>
</dbReference>